<dbReference type="AlphaFoldDB" id="A0A517ZIY5"/>
<accession>A0A517ZIY5</accession>
<name>A0A517ZIY5_9PLAN</name>
<reference evidence="2 3" key="1">
    <citation type="submission" date="2019-02" db="EMBL/GenBank/DDBJ databases">
        <title>Deep-cultivation of Planctomycetes and their phenomic and genomic characterization uncovers novel biology.</title>
        <authorList>
            <person name="Wiegand S."/>
            <person name="Jogler M."/>
            <person name="Boedeker C."/>
            <person name="Pinto D."/>
            <person name="Vollmers J."/>
            <person name="Rivas-Marin E."/>
            <person name="Kohn T."/>
            <person name="Peeters S.H."/>
            <person name="Heuer A."/>
            <person name="Rast P."/>
            <person name="Oberbeckmann S."/>
            <person name="Bunk B."/>
            <person name="Jeske O."/>
            <person name="Meyerdierks A."/>
            <person name="Storesund J.E."/>
            <person name="Kallscheuer N."/>
            <person name="Luecker S."/>
            <person name="Lage O.M."/>
            <person name="Pohl T."/>
            <person name="Merkel B.J."/>
            <person name="Hornburger P."/>
            <person name="Mueller R.-W."/>
            <person name="Bruemmer F."/>
            <person name="Labrenz M."/>
            <person name="Spormann A.M."/>
            <person name="Op den Camp H."/>
            <person name="Overmann J."/>
            <person name="Amann R."/>
            <person name="Jetten M.S.M."/>
            <person name="Mascher T."/>
            <person name="Medema M.H."/>
            <person name="Devos D.P."/>
            <person name="Kaster A.-K."/>
            <person name="Ovreas L."/>
            <person name="Rohde M."/>
            <person name="Galperin M.Y."/>
            <person name="Jogler C."/>
        </authorList>
    </citation>
    <scope>NUCLEOTIDE SEQUENCE [LARGE SCALE GENOMIC DNA]</scope>
    <source>
        <strain evidence="2 3">Mal52</strain>
    </source>
</reference>
<proteinExistence type="predicted"/>
<feature type="transmembrane region" description="Helical" evidence="1">
    <location>
        <begin position="134"/>
        <end position="152"/>
    </location>
</feature>
<evidence type="ECO:0008006" key="4">
    <source>
        <dbReference type="Google" id="ProtNLM"/>
    </source>
</evidence>
<keyword evidence="1" id="KW-0812">Transmembrane</keyword>
<keyword evidence="3" id="KW-1185">Reference proteome</keyword>
<gene>
    <name evidence="2" type="ORF">Mal52_08870</name>
</gene>
<feature type="transmembrane region" description="Helical" evidence="1">
    <location>
        <begin position="70"/>
        <end position="88"/>
    </location>
</feature>
<keyword evidence="1" id="KW-0472">Membrane</keyword>
<feature type="transmembrane region" description="Helical" evidence="1">
    <location>
        <begin position="100"/>
        <end position="122"/>
    </location>
</feature>
<evidence type="ECO:0000313" key="3">
    <source>
        <dbReference type="Proteomes" id="UP000319383"/>
    </source>
</evidence>
<dbReference type="Gene3D" id="3.90.70.10">
    <property type="entry name" value="Cysteine proteinases"/>
    <property type="match status" value="1"/>
</dbReference>
<protein>
    <recommendedName>
        <fullName evidence="4">Peptidase C39 family protein</fullName>
    </recommendedName>
</protein>
<sequence length="318" mass="35241">MRDYARKFPVVSVLRDAYDSSWRSFPRLQPRKGHCIVTDIYSGLAILATISAALFFLGLRLSRSATTKRVTFIALATVCGIGIYIVWLDDSVLLARLLPFSNLIVLGNWFLPACAFLAGTVWRKLPGGVMRRSVYTTLLLGVGLFAVVQPIWGSPPTCHDMWRNGVCMQTSKISCSAACAATILKAVGIEANEQEMAELCLTRNGTLWQGLYRGLKLKTAGTDWDVEVFAGGESALRDREPGPVILTVGIPRGATVDPVYTEEYGWTPGEMHAALFYRFADNGNVDMGDPGIDDGREQWSREDLKVLYRRRGIRLVQR</sequence>
<evidence type="ECO:0000256" key="1">
    <source>
        <dbReference type="SAM" id="Phobius"/>
    </source>
</evidence>
<dbReference type="EMBL" id="CP036276">
    <property type="protein sequence ID" value="QDU42426.1"/>
    <property type="molecule type" value="Genomic_DNA"/>
</dbReference>
<keyword evidence="1" id="KW-1133">Transmembrane helix</keyword>
<dbReference type="Proteomes" id="UP000319383">
    <property type="component" value="Chromosome"/>
</dbReference>
<evidence type="ECO:0000313" key="2">
    <source>
        <dbReference type="EMBL" id="QDU42426.1"/>
    </source>
</evidence>
<organism evidence="2 3">
    <name type="scientific">Symmachiella dynata</name>
    <dbReference type="NCBI Taxonomy" id="2527995"/>
    <lineage>
        <taxon>Bacteria</taxon>
        <taxon>Pseudomonadati</taxon>
        <taxon>Planctomycetota</taxon>
        <taxon>Planctomycetia</taxon>
        <taxon>Planctomycetales</taxon>
        <taxon>Planctomycetaceae</taxon>
        <taxon>Symmachiella</taxon>
    </lineage>
</organism>
<feature type="transmembrane region" description="Helical" evidence="1">
    <location>
        <begin position="40"/>
        <end position="58"/>
    </location>
</feature>
<dbReference type="KEGG" id="sdyn:Mal52_08870"/>